<gene>
    <name evidence="1" type="ORF">QHF89_48860</name>
</gene>
<protein>
    <submittedName>
        <fullName evidence="1">Uncharacterized protein</fullName>
    </submittedName>
</protein>
<proteinExistence type="predicted"/>
<accession>A0ABT6PA60</accession>
<dbReference type="EMBL" id="JARZHI010000132">
    <property type="protein sequence ID" value="MDI1437516.1"/>
    <property type="molecule type" value="Genomic_DNA"/>
</dbReference>
<comment type="caution">
    <text evidence="1">The sequence shown here is derived from an EMBL/GenBank/DDBJ whole genome shotgun (WGS) entry which is preliminary data.</text>
</comment>
<keyword evidence="2" id="KW-1185">Reference proteome</keyword>
<dbReference type="RefSeq" id="WP_136973292.1">
    <property type="nucleotide sequence ID" value="NZ_JARZHI010000132.1"/>
</dbReference>
<sequence>MTRTAPTVQRSYVVEIAPRGEGCDDGITAHIRPAEHAAAAAEHGFRFSDDVLDAVAALLVEIAREEGDDGGEP</sequence>
<evidence type="ECO:0000313" key="2">
    <source>
        <dbReference type="Proteomes" id="UP001160301"/>
    </source>
</evidence>
<organism evidence="1 2">
    <name type="scientific">Polyangium sorediatum</name>
    <dbReference type="NCBI Taxonomy" id="889274"/>
    <lineage>
        <taxon>Bacteria</taxon>
        <taxon>Pseudomonadati</taxon>
        <taxon>Myxococcota</taxon>
        <taxon>Polyangia</taxon>
        <taxon>Polyangiales</taxon>
        <taxon>Polyangiaceae</taxon>
        <taxon>Polyangium</taxon>
    </lineage>
</organism>
<reference evidence="1 2" key="1">
    <citation type="submission" date="2023-04" db="EMBL/GenBank/DDBJ databases">
        <title>The genome sequence of Polyangium sorediatum DSM14670.</title>
        <authorList>
            <person name="Zhang X."/>
        </authorList>
    </citation>
    <scope>NUCLEOTIDE SEQUENCE [LARGE SCALE GENOMIC DNA]</scope>
    <source>
        <strain evidence="1 2">DSM 14670</strain>
    </source>
</reference>
<dbReference type="Proteomes" id="UP001160301">
    <property type="component" value="Unassembled WGS sequence"/>
</dbReference>
<evidence type="ECO:0000313" key="1">
    <source>
        <dbReference type="EMBL" id="MDI1437516.1"/>
    </source>
</evidence>
<name>A0ABT6PA60_9BACT</name>